<dbReference type="KEGG" id="alj:G8D99_06440"/>
<sequence>MKENKIIGWVGAVYFENYLQQINDSQLTNEPLNIETALFRLDQLTAGQIATIVKEILSRPSLEQYISLKIPRALIGDEVLPNEVLIDDNAASVRNQSIEKQILITASSRNDIGDTLAHITIVSAKELKANSDPWVQACCQLGNLVLTPDDEKTFAKALEALIDSIELSLVQIANFCLSIIEANNIHGLAIRQAIGWALPSIGLPRDTYFFSNAKAFSHANRPWKNAFDKLATHRYPLLKYQKANGQPLDPAEMENRLNDNLEDIDEDIIPVLQRFIKGSINDVEAIQALAELEWEQDKVYLIFDRPKEKQSGLAESTLQFFSDICDPDDALTEEWCNHLTELKTREKRGEWIDEDKIFFDLHRYFLEQDTKLLARWEKVIFGQAIECQDFLEGLVFATYQLLAGSEDFNGERYLKISVNKGRKAWLDQFNHDAVTFFCVMYRGLYKAMGSRIIWEIPNQKTQLPDILFDYEAFLNKQKERLGKKFKSIKSLSRAALQIKFEVALVERQSSNQEVILKKNQLIWNYSANSIGLALADDLGRILEKGGIACTQVSRKIVSKKGGVQSVSLENVGSLEATFSNDPGSLIPSASKLKSQRHQIKQSLEELFKDGFINDVAYRKIKESWEKFEKVYPFALQNFKQHGLNQPSIFDQADAYAELLDTLLTYACNDVSREKLVSKVMSIGTVIVSGEQSTLIIPPWHPERLKALAVKTKRTTALLTHLLTADSIKFGDRNIFFKEFFDELKHPFYPEVAILQKKNVAEPELVTVTSTVNGYSLLETPMNSGQTLSDTSPQIAAKQINELIERYIGLQPHKIRNLNILLYNSDAADLPLAVVKELSNLYETEQAEMKCNVMVRHTEPRHLASIYAELVNRAAEDEDLPLVSEISDNFISKLRIGVSKSAGVDSNSLLGSKPFDIAFLHDVVARTATIEWIPAPWSENRQNLEHAPSRWSYRRVAKDGELKSTSFLTCPWQTETGWSYLAAVAALAKKDAINKHDRLLPARQISLQHQRLAEIMDDAHQQAEWVATYDELLDKKQLQNQNITVVRYRRNSTNGRNMIVSSTADLRLLNGLTYRRLEALSLSFNQSELNDLTKLIKKDALSISGQIVLRAARRGISAGEMLGLVLSRYLISNEFEHLNNNRDAISVYFLLDDYASWLSQKESRIADLLALSIIDCDDEIHLHIAIVESKYVSYEGVADARRSSKAQLMATLTSFRDALFGDPSRLDRDVWLSRISDLLVDADVGIGQTDLLERARIAIREGIVNISLRGYSHVFVHSNDVSATNSLSEQLEIDSSNIFQAWQEVFDRKELRALVEAYAKQEDSLYVRSVLGITEPWKNIILNKPAPQVNWTSQVDELHGFGPKDALPNTLEETQVPEKSDQIQIEFNDVNSEEVIHLSDQILGETSKISESTIDLVRTDIAKSNLAELIHSNNSSQNQKDASKEEWAEKITKDLRKALNGWGFQVNLLGTRITPNGCLVRLAGSDRLRVEDIEAKRTQLLTTHAINIITVQPKPGEIVVTISSDIRQAVSIWDLWQRRLINRNKAGINVSFVIGIQELNGELLYLNLGGDFSGLPGHEPHTLVAGATGSGKSVLLQVLLLDIAATNSKDLAQIILIDPKMGVDYAALEDLPHMRERIITTKERATEVLANLVDEMENRYQLFAQARARDLATYNSKVAESDRLPMVFLVHDEFADWMFDDTYKADVGSAVQRLGVKARAAGIHLIFAAQRPDKDVMPMQLRENLGNRLILKVASEATSKIALDRPGAERLLGKGHLAAKLNGDLIYAQVPFVSDDEINQIVETIVRDNGTPQHLSSLENKEITC</sequence>
<dbReference type="Proteomes" id="UP000501939">
    <property type="component" value="Chromosome"/>
</dbReference>
<dbReference type="GO" id="GO:0005524">
    <property type="term" value="F:ATP binding"/>
    <property type="evidence" value="ECO:0007669"/>
    <property type="project" value="UniProtKB-UniRule"/>
</dbReference>
<evidence type="ECO:0000256" key="1">
    <source>
        <dbReference type="ARBA" id="ARBA00022741"/>
    </source>
</evidence>
<keyword evidence="1 4" id="KW-0547">Nucleotide-binding</keyword>
<dbReference type="InterPro" id="IPR003593">
    <property type="entry name" value="AAA+_ATPase"/>
</dbReference>
<dbReference type="PANTHER" id="PTHR22683">
    <property type="entry name" value="SPORULATION PROTEIN RELATED"/>
    <property type="match status" value="1"/>
</dbReference>
<keyword evidence="2 4" id="KW-0067">ATP-binding</keyword>
<gene>
    <name evidence="6" type="ORF">G8D99_06440</name>
</gene>
<dbReference type="Gene3D" id="3.40.50.300">
    <property type="entry name" value="P-loop containing nucleotide triphosphate hydrolases"/>
    <property type="match status" value="1"/>
</dbReference>
<keyword evidence="7" id="KW-1185">Reference proteome</keyword>
<feature type="domain" description="FtsK" evidence="5">
    <location>
        <begin position="1560"/>
        <end position="1759"/>
    </location>
</feature>
<dbReference type="SUPFAM" id="SSF52540">
    <property type="entry name" value="P-loop containing nucleoside triphosphate hydrolases"/>
    <property type="match status" value="1"/>
</dbReference>
<evidence type="ECO:0000313" key="7">
    <source>
        <dbReference type="Proteomes" id="UP000501939"/>
    </source>
</evidence>
<accession>A0A6G8S3G9</accession>
<evidence type="ECO:0000256" key="2">
    <source>
        <dbReference type="ARBA" id="ARBA00022840"/>
    </source>
</evidence>
<evidence type="ECO:0000259" key="5">
    <source>
        <dbReference type="PROSITE" id="PS50901"/>
    </source>
</evidence>
<dbReference type="PROSITE" id="PS50901">
    <property type="entry name" value="FTSK"/>
    <property type="match status" value="1"/>
</dbReference>
<dbReference type="GO" id="GO:0003677">
    <property type="term" value="F:DNA binding"/>
    <property type="evidence" value="ECO:0007669"/>
    <property type="project" value="InterPro"/>
</dbReference>
<dbReference type="EMBL" id="CP049916">
    <property type="protein sequence ID" value="QIO08691.1"/>
    <property type="molecule type" value="Genomic_DNA"/>
</dbReference>
<evidence type="ECO:0000313" key="6">
    <source>
        <dbReference type="EMBL" id="QIO08691.1"/>
    </source>
</evidence>
<reference evidence="6 7" key="1">
    <citation type="submission" date="2020-03" db="EMBL/GenBank/DDBJ databases">
        <authorList>
            <person name="Zhu W."/>
        </authorList>
    </citation>
    <scope>NUCLEOTIDE SEQUENCE [LARGE SCALE GENOMIC DNA]</scope>
    <source>
        <strain evidence="6 7">185</strain>
    </source>
</reference>
<dbReference type="SMART" id="SM00382">
    <property type="entry name" value="AAA"/>
    <property type="match status" value="1"/>
</dbReference>
<organism evidence="6 7">
    <name type="scientific">Acinetobacter lanii</name>
    <dbReference type="NCBI Taxonomy" id="2715163"/>
    <lineage>
        <taxon>Bacteria</taxon>
        <taxon>Pseudomonadati</taxon>
        <taxon>Pseudomonadota</taxon>
        <taxon>Gammaproteobacteria</taxon>
        <taxon>Moraxellales</taxon>
        <taxon>Moraxellaceae</taxon>
        <taxon>Acinetobacter</taxon>
    </lineage>
</organism>
<dbReference type="InterPro" id="IPR027417">
    <property type="entry name" value="P-loop_NTPase"/>
</dbReference>
<comment type="function">
    <text evidence="3">Essential cell division protein that coordinates cell division and chromosome segregation. The N-terminus is involved in assembly of the cell-division machinery. The C-terminus functions as a DNA motor that moves dsDNA in an ATP-dependent manner towards the dif recombination site, which is located within the replication terminus region. Translocation stops specifically at Xer-dif sites, where FtsK interacts with the Xer recombinase, allowing activation of chromosome unlinking by recombination. FtsK orienting polar sequences (KOPS) guide the direction of DNA translocation. FtsK can remove proteins from DNA as it translocates, but translocation stops specifically at XerCD-dif site, thereby preventing removal of XerC and XerD from dif.</text>
</comment>
<feature type="binding site" evidence="4">
    <location>
        <begin position="1585"/>
        <end position="1592"/>
    </location>
    <ligand>
        <name>ATP</name>
        <dbReference type="ChEBI" id="CHEBI:30616"/>
    </ligand>
</feature>
<dbReference type="RefSeq" id="WP_166323701.1">
    <property type="nucleotide sequence ID" value="NZ_CP049916.1"/>
</dbReference>
<evidence type="ECO:0000256" key="3">
    <source>
        <dbReference type="ARBA" id="ARBA00024784"/>
    </source>
</evidence>
<dbReference type="InterPro" id="IPR002543">
    <property type="entry name" value="FtsK_dom"/>
</dbReference>
<proteinExistence type="predicted"/>
<dbReference type="PANTHER" id="PTHR22683:SF41">
    <property type="entry name" value="DNA TRANSLOCASE FTSK"/>
    <property type="match status" value="1"/>
</dbReference>
<evidence type="ECO:0000256" key="4">
    <source>
        <dbReference type="PROSITE-ProRule" id="PRU00289"/>
    </source>
</evidence>
<protein>
    <submittedName>
        <fullName evidence="6">DNA translocase FtsK</fullName>
    </submittedName>
</protein>
<name>A0A6G8S3G9_9GAMM</name>
<dbReference type="Pfam" id="PF01580">
    <property type="entry name" value="FtsK_SpoIIIE"/>
    <property type="match status" value="1"/>
</dbReference>
<dbReference type="InterPro" id="IPR050206">
    <property type="entry name" value="FtsK/SpoIIIE/SftA"/>
</dbReference>